<reference evidence="2 3" key="1">
    <citation type="submission" date="2019-02" db="EMBL/GenBank/DDBJ databases">
        <title>Deep-cultivation of Planctomycetes and their phenomic and genomic characterization uncovers novel biology.</title>
        <authorList>
            <person name="Wiegand S."/>
            <person name="Jogler M."/>
            <person name="Boedeker C."/>
            <person name="Pinto D."/>
            <person name="Vollmers J."/>
            <person name="Rivas-Marin E."/>
            <person name="Kohn T."/>
            <person name="Peeters S.H."/>
            <person name="Heuer A."/>
            <person name="Rast P."/>
            <person name="Oberbeckmann S."/>
            <person name="Bunk B."/>
            <person name="Jeske O."/>
            <person name="Meyerdierks A."/>
            <person name="Storesund J.E."/>
            <person name="Kallscheuer N."/>
            <person name="Luecker S."/>
            <person name="Lage O.M."/>
            <person name="Pohl T."/>
            <person name="Merkel B.J."/>
            <person name="Hornburger P."/>
            <person name="Mueller R.-W."/>
            <person name="Bruemmer F."/>
            <person name="Labrenz M."/>
            <person name="Spormann A.M."/>
            <person name="Op den Camp H."/>
            <person name="Overmann J."/>
            <person name="Amann R."/>
            <person name="Jetten M.S.M."/>
            <person name="Mascher T."/>
            <person name="Medema M.H."/>
            <person name="Devos D.P."/>
            <person name="Kaster A.-K."/>
            <person name="Ovreas L."/>
            <person name="Rohde M."/>
            <person name="Galperin M.Y."/>
            <person name="Jogler C."/>
        </authorList>
    </citation>
    <scope>NUCLEOTIDE SEQUENCE [LARGE SCALE GENOMIC DNA]</scope>
    <source>
        <strain evidence="2 3">Pan181</strain>
    </source>
</reference>
<organism evidence="2 3">
    <name type="scientific">Aeoliella mucimassa</name>
    <dbReference type="NCBI Taxonomy" id="2527972"/>
    <lineage>
        <taxon>Bacteria</taxon>
        <taxon>Pseudomonadati</taxon>
        <taxon>Planctomycetota</taxon>
        <taxon>Planctomycetia</taxon>
        <taxon>Pirellulales</taxon>
        <taxon>Lacipirellulaceae</taxon>
        <taxon>Aeoliella</taxon>
    </lineage>
</organism>
<evidence type="ECO:0000256" key="1">
    <source>
        <dbReference type="SAM" id="Phobius"/>
    </source>
</evidence>
<proteinExistence type="predicted"/>
<evidence type="ECO:0000313" key="3">
    <source>
        <dbReference type="Proteomes" id="UP000315750"/>
    </source>
</evidence>
<feature type="transmembrane region" description="Helical" evidence="1">
    <location>
        <begin position="33"/>
        <end position="53"/>
    </location>
</feature>
<dbReference type="RefSeq" id="WP_145247156.1">
    <property type="nucleotide sequence ID" value="NZ_CP036278.1"/>
</dbReference>
<evidence type="ECO:0000313" key="2">
    <source>
        <dbReference type="EMBL" id="QDU56407.1"/>
    </source>
</evidence>
<accession>A0A518ANW2</accession>
<dbReference type="Proteomes" id="UP000315750">
    <property type="component" value="Chromosome"/>
</dbReference>
<keyword evidence="1" id="KW-0472">Membrane</keyword>
<sequence length="180" mass="20708">MSMLYPVVAQRDAWESLGNRFTGDQIIFHWGDLGSMAGILVTAVLFIMLLRWLHLRQESRRMSNEPWHLFVDLCHAHQLSRRERRLLLEISDAANLENPADVFLRPELFNRAHLQSAKPRDQRAFERLKFKLFDGLDKLQPGDFIGGTRSNVKIFLPADMATGVPPEVTVTFGEPDDDEH</sequence>
<keyword evidence="3" id="KW-1185">Reference proteome</keyword>
<protein>
    <submittedName>
        <fullName evidence="2">Uncharacterized protein</fullName>
    </submittedName>
</protein>
<dbReference type="AlphaFoldDB" id="A0A518ANW2"/>
<dbReference type="KEGG" id="amuc:Pan181_26160"/>
<name>A0A518ANW2_9BACT</name>
<dbReference type="EMBL" id="CP036278">
    <property type="protein sequence ID" value="QDU56407.1"/>
    <property type="molecule type" value="Genomic_DNA"/>
</dbReference>
<keyword evidence="1" id="KW-1133">Transmembrane helix</keyword>
<keyword evidence="1" id="KW-0812">Transmembrane</keyword>
<gene>
    <name evidence="2" type="ORF">Pan181_26160</name>
</gene>